<dbReference type="Pfam" id="PF08837">
    <property type="entry name" value="DUF1810"/>
    <property type="match status" value="1"/>
</dbReference>
<dbReference type="InterPro" id="IPR014937">
    <property type="entry name" value="DUF1810"/>
</dbReference>
<dbReference type="SUPFAM" id="SSF140736">
    <property type="entry name" value="Rv1873-like"/>
    <property type="match status" value="1"/>
</dbReference>
<comment type="caution">
    <text evidence="1">The sequence shown here is derived from an EMBL/GenBank/DDBJ whole genome shotgun (WGS) entry which is preliminary data.</text>
</comment>
<evidence type="ECO:0000313" key="2">
    <source>
        <dbReference type="Proteomes" id="UP001600888"/>
    </source>
</evidence>
<accession>A0ABR4FDV5</accession>
<evidence type="ECO:0000313" key="1">
    <source>
        <dbReference type="EMBL" id="KAL2292882.1"/>
    </source>
</evidence>
<keyword evidence="2" id="KW-1185">Reference proteome</keyword>
<proteinExistence type="predicted"/>
<sequence>MQIPETDTPRLLPDFDVERFVRVQDLKVNDGAQETEFERAVRELREGEKRSDWLLFVFPRASGLGKHINSIFYGIGKMEEARAFLEHPIIGPRLHEATEAVLNSGEDNLSKLFGNSDEASRFKSSMTLFAQVCLGTSDELFLRVIMKLWGGILDDRTVRIMESW</sequence>
<reference evidence="1 2" key="1">
    <citation type="submission" date="2024-03" db="EMBL/GenBank/DDBJ databases">
        <title>A high-quality draft genome sequence of Diaporthe vaccinii, a causative agent of upright dieback and viscid rot disease in cranberry plants.</title>
        <authorList>
            <person name="Sarrasin M."/>
            <person name="Lang B.F."/>
            <person name="Burger G."/>
        </authorList>
    </citation>
    <scope>NUCLEOTIDE SEQUENCE [LARGE SCALE GENOMIC DNA]</scope>
    <source>
        <strain evidence="1 2">IS7</strain>
    </source>
</reference>
<dbReference type="Gene3D" id="1.25.40.380">
    <property type="entry name" value="Protein of unknown function DUF1810"/>
    <property type="match status" value="1"/>
</dbReference>
<protein>
    <submittedName>
        <fullName evidence="1">Uncharacterized protein</fullName>
    </submittedName>
</protein>
<dbReference type="InterPro" id="IPR036287">
    <property type="entry name" value="Rv1873-like_sf"/>
</dbReference>
<organism evidence="1 2">
    <name type="scientific">Diaporthe vaccinii</name>
    <dbReference type="NCBI Taxonomy" id="105482"/>
    <lineage>
        <taxon>Eukaryota</taxon>
        <taxon>Fungi</taxon>
        <taxon>Dikarya</taxon>
        <taxon>Ascomycota</taxon>
        <taxon>Pezizomycotina</taxon>
        <taxon>Sordariomycetes</taxon>
        <taxon>Sordariomycetidae</taxon>
        <taxon>Diaporthales</taxon>
        <taxon>Diaporthaceae</taxon>
        <taxon>Diaporthe</taxon>
        <taxon>Diaporthe eres species complex</taxon>
    </lineage>
</organism>
<dbReference type="EMBL" id="JBAWTH010000002">
    <property type="protein sequence ID" value="KAL2292882.1"/>
    <property type="molecule type" value="Genomic_DNA"/>
</dbReference>
<name>A0ABR4FDV5_9PEZI</name>
<gene>
    <name evidence="1" type="ORF">FJTKL_07933</name>
</gene>
<dbReference type="Proteomes" id="UP001600888">
    <property type="component" value="Unassembled WGS sequence"/>
</dbReference>